<name>A0A0F9D9W1_9ZZZZ</name>
<dbReference type="AlphaFoldDB" id="A0A0F9D9W1"/>
<protein>
    <submittedName>
        <fullName evidence="1">Uncharacterized protein</fullName>
    </submittedName>
</protein>
<organism evidence="1">
    <name type="scientific">marine sediment metagenome</name>
    <dbReference type="NCBI Taxonomy" id="412755"/>
    <lineage>
        <taxon>unclassified sequences</taxon>
        <taxon>metagenomes</taxon>
        <taxon>ecological metagenomes</taxon>
    </lineage>
</organism>
<proteinExistence type="predicted"/>
<evidence type="ECO:0000313" key="1">
    <source>
        <dbReference type="EMBL" id="KKL14561.1"/>
    </source>
</evidence>
<gene>
    <name evidence="1" type="ORF">LCGC14_2514420</name>
</gene>
<feature type="non-terminal residue" evidence="1">
    <location>
        <position position="493"/>
    </location>
</feature>
<reference evidence="1" key="1">
    <citation type="journal article" date="2015" name="Nature">
        <title>Complex archaea that bridge the gap between prokaryotes and eukaryotes.</title>
        <authorList>
            <person name="Spang A."/>
            <person name="Saw J.H."/>
            <person name="Jorgensen S.L."/>
            <person name="Zaremba-Niedzwiedzka K."/>
            <person name="Martijn J."/>
            <person name="Lind A.E."/>
            <person name="van Eijk R."/>
            <person name="Schleper C."/>
            <person name="Guy L."/>
            <person name="Ettema T.J."/>
        </authorList>
    </citation>
    <scope>NUCLEOTIDE SEQUENCE</scope>
</reference>
<dbReference type="EMBL" id="LAZR01040409">
    <property type="protein sequence ID" value="KKL14561.1"/>
    <property type="molecule type" value="Genomic_DNA"/>
</dbReference>
<accession>A0A0F9D9W1</accession>
<comment type="caution">
    <text evidence="1">The sequence shown here is derived from an EMBL/GenBank/DDBJ whole genome shotgun (WGS) entry which is preliminary data.</text>
</comment>
<sequence length="493" mass="53599">IGADETSRWQTLQNSAVRGVGSTRTPRSGYHPHYFVEEPATSSSTTPFLYIFRGNASDATILLKKLVLSNTDFALDVGEHEFTTLTQPGQPARYQGNWEFPAAGTTEARKLTTVGTGTVTTDTLTGPTGSGGSANAEHLTNIGFQLAGHRSGSGVRILKLDGDPRIEADWGSYFQVGDRDERALGLRGLLGLTFVLNKEGLYSFNSKGRAGLIFEDFRSWQDVFDNLPMSAWRSGLIISHPSGLLYYIPGEQPINIGVDSKQGVLKLPPSGATELHGGRYHSTGVAGDFIYTTYQPVVTSSTALLLVAYPQGNDPTELTWQSIGSVTLNDAAYLSGTYVSVNSLPLSGSSSTPRPVLWVGHGSELKYIVLDPRASPFRSRADTHRVNILADAFMSELVFPEPVDLTELVVYTQDMLADDTDEWQMSFIVNATGNEENFAPIVQNGRSVIPLTNKLVHRLTLRVQWIATSAADRVPPTIAKIELFGKPTESIRS</sequence>
<feature type="non-terminal residue" evidence="1">
    <location>
        <position position="1"/>
    </location>
</feature>